<dbReference type="Proteomes" id="UP000005064">
    <property type="component" value="Unassembled WGS sequence"/>
</dbReference>
<evidence type="ECO:0000313" key="2">
    <source>
        <dbReference type="Proteomes" id="UP000005064"/>
    </source>
</evidence>
<sequence>MEDAFVACPAGTCPAGGSCCHCSFNLDELIIDRFVLIEHYRGELGGCFDGTSPLPSSVVPPSVPIFT</sequence>
<evidence type="ECO:0000313" key="1">
    <source>
        <dbReference type="EMBL" id="EHK81093.1"/>
    </source>
</evidence>
<protein>
    <submittedName>
        <fullName evidence="1">Uncharacterized protein</fullName>
    </submittedName>
</protein>
<comment type="caution">
    <text evidence="1">The sequence shown here is derived from an EMBL/GenBank/DDBJ whole genome shotgun (WGS) entry which is preliminary data.</text>
</comment>
<gene>
    <name evidence="1" type="ORF">AK37_21556</name>
</gene>
<reference evidence="1 2" key="1">
    <citation type="submission" date="2011-12" db="EMBL/GenBank/DDBJ databases">
        <authorList>
            <person name="Kriszt B."/>
            <person name="Tancsics A."/>
            <person name="Cserhati M."/>
            <person name="Toth A."/>
            <person name="Nagy I."/>
            <person name="Horvath B."/>
            <person name="Tamura T."/>
            <person name="Kukolya J."/>
            <person name="Szoboszlay S."/>
        </authorList>
    </citation>
    <scope>NUCLEOTIDE SEQUENCE [LARGE SCALE GENOMIC DNA]</scope>
    <source>
        <strain evidence="1 2">AK37</strain>
    </source>
</reference>
<accession>H0JX36</accession>
<name>H0JX36_9NOCA</name>
<proteinExistence type="predicted"/>
<dbReference type="AlphaFoldDB" id="H0JX36"/>
<organism evidence="1 2">
    <name type="scientific">Rhodococcus pyridinivorans AK37</name>
    <dbReference type="NCBI Taxonomy" id="1114960"/>
    <lineage>
        <taxon>Bacteria</taxon>
        <taxon>Bacillati</taxon>
        <taxon>Actinomycetota</taxon>
        <taxon>Actinomycetes</taxon>
        <taxon>Mycobacteriales</taxon>
        <taxon>Nocardiaceae</taxon>
        <taxon>Rhodococcus</taxon>
    </lineage>
</organism>
<dbReference type="EMBL" id="AHBW01000057">
    <property type="protein sequence ID" value="EHK81093.1"/>
    <property type="molecule type" value="Genomic_DNA"/>
</dbReference>